<dbReference type="Proteomes" id="UP000076532">
    <property type="component" value="Unassembled WGS sequence"/>
</dbReference>
<gene>
    <name evidence="1" type="ORF">FIBSPDRAFT_865696</name>
</gene>
<proteinExistence type="predicted"/>
<dbReference type="AlphaFoldDB" id="A0A166FEN5"/>
<evidence type="ECO:0000313" key="1">
    <source>
        <dbReference type="EMBL" id="KZP16723.1"/>
    </source>
</evidence>
<accession>A0A166FEN5</accession>
<dbReference type="EMBL" id="KV417590">
    <property type="protein sequence ID" value="KZP16723.1"/>
    <property type="molecule type" value="Genomic_DNA"/>
</dbReference>
<keyword evidence="2" id="KW-1185">Reference proteome</keyword>
<evidence type="ECO:0000313" key="2">
    <source>
        <dbReference type="Proteomes" id="UP000076532"/>
    </source>
</evidence>
<protein>
    <submittedName>
        <fullName evidence="1">Uncharacterized protein</fullName>
    </submittedName>
</protein>
<organism evidence="1 2">
    <name type="scientific">Athelia psychrophila</name>
    <dbReference type="NCBI Taxonomy" id="1759441"/>
    <lineage>
        <taxon>Eukaryota</taxon>
        <taxon>Fungi</taxon>
        <taxon>Dikarya</taxon>
        <taxon>Basidiomycota</taxon>
        <taxon>Agaricomycotina</taxon>
        <taxon>Agaricomycetes</taxon>
        <taxon>Agaricomycetidae</taxon>
        <taxon>Atheliales</taxon>
        <taxon>Atheliaceae</taxon>
        <taxon>Athelia</taxon>
    </lineage>
</organism>
<sequence>MRFGGVKKELEWVGRVGPCGMGTVMTRATSYLAALSTICEPSVPFENRVGLGPEIRQFYCPRLGSPQQSTATDQASLLLRPVPGFGLQVN</sequence>
<reference evidence="1 2" key="1">
    <citation type="journal article" date="2016" name="Mol. Biol. Evol.">
        <title>Comparative Genomics of Early-Diverging Mushroom-Forming Fungi Provides Insights into the Origins of Lignocellulose Decay Capabilities.</title>
        <authorList>
            <person name="Nagy L.G."/>
            <person name="Riley R."/>
            <person name="Tritt A."/>
            <person name="Adam C."/>
            <person name="Daum C."/>
            <person name="Floudas D."/>
            <person name="Sun H."/>
            <person name="Yadav J.S."/>
            <person name="Pangilinan J."/>
            <person name="Larsson K.H."/>
            <person name="Matsuura K."/>
            <person name="Barry K."/>
            <person name="Labutti K."/>
            <person name="Kuo R."/>
            <person name="Ohm R.A."/>
            <person name="Bhattacharya S.S."/>
            <person name="Shirouzu T."/>
            <person name="Yoshinaga Y."/>
            <person name="Martin F.M."/>
            <person name="Grigoriev I.V."/>
            <person name="Hibbett D.S."/>
        </authorList>
    </citation>
    <scope>NUCLEOTIDE SEQUENCE [LARGE SCALE GENOMIC DNA]</scope>
    <source>
        <strain evidence="1 2">CBS 109695</strain>
    </source>
</reference>
<name>A0A166FEN5_9AGAM</name>